<evidence type="ECO:0000256" key="3">
    <source>
        <dbReference type="ARBA" id="ARBA00022722"/>
    </source>
</evidence>
<dbReference type="PANTHER" id="PTHR34139:SF1">
    <property type="entry name" value="RNASE MJ1380-RELATED"/>
    <property type="match status" value="1"/>
</dbReference>
<dbReference type="EMBL" id="CP045120">
    <property type="protein sequence ID" value="QIN85403.1"/>
    <property type="molecule type" value="Genomic_DNA"/>
</dbReference>
<evidence type="ECO:0000313" key="7">
    <source>
        <dbReference type="Proteomes" id="UP000501452"/>
    </source>
</evidence>
<evidence type="ECO:0000256" key="1">
    <source>
        <dbReference type="ARBA" id="ARBA00022553"/>
    </source>
</evidence>
<dbReference type="Pfam" id="PF01934">
    <property type="entry name" value="HepT-like"/>
    <property type="match status" value="1"/>
</dbReference>
<evidence type="ECO:0000256" key="5">
    <source>
        <dbReference type="ARBA" id="ARBA00022801"/>
    </source>
</evidence>
<gene>
    <name evidence="6" type="ORF">GBA63_22115</name>
</gene>
<dbReference type="InterPro" id="IPR008201">
    <property type="entry name" value="HepT-like"/>
</dbReference>
<dbReference type="GO" id="GO:0110001">
    <property type="term" value="C:toxin-antitoxin complex"/>
    <property type="evidence" value="ECO:0007669"/>
    <property type="project" value="InterPro"/>
</dbReference>
<name>A0A6G8QG34_9ACTN</name>
<keyword evidence="3" id="KW-0540">Nuclease</keyword>
<geneLocation type="plasmid" evidence="6 7">
    <name>unnamed1</name>
</geneLocation>
<evidence type="ECO:0000256" key="2">
    <source>
        <dbReference type="ARBA" id="ARBA00022649"/>
    </source>
</evidence>
<keyword evidence="2" id="KW-1277">Toxin-antitoxin system</keyword>
<dbReference type="Proteomes" id="UP000501452">
    <property type="component" value="Plasmid unnamed1"/>
</dbReference>
<reference evidence="6 7" key="1">
    <citation type="submission" date="2019-10" db="EMBL/GenBank/DDBJ databases">
        <title>Rubrobacter sp nov SCSIO 52090 isolated from a deep-sea sediment in the South China Sea.</title>
        <authorList>
            <person name="Chen R.W."/>
        </authorList>
    </citation>
    <scope>NUCLEOTIDE SEQUENCE [LARGE SCALE GENOMIC DNA]</scope>
    <source>
        <strain evidence="6 7">SCSIO 52909</strain>
        <plasmid evidence="6 7">unnamed1</plasmid>
    </source>
</reference>
<dbReference type="GO" id="GO:0016787">
    <property type="term" value="F:hydrolase activity"/>
    <property type="evidence" value="ECO:0007669"/>
    <property type="project" value="UniProtKB-KW"/>
</dbReference>
<dbReference type="PANTHER" id="PTHR34139">
    <property type="entry name" value="UPF0331 PROTEIN MJ0127"/>
    <property type="match status" value="1"/>
</dbReference>
<dbReference type="GO" id="GO:0000166">
    <property type="term" value="F:nucleotide binding"/>
    <property type="evidence" value="ECO:0007669"/>
    <property type="project" value="UniProtKB-KW"/>
</dbReference>
<keyword evidence="1" id="KW-0597">Phosphoprotein</keyword>
<dbReference type="InterPro" id="IPR051813">
    <property type="entry name" value="HepT_RNase_toxin"/>
</dbReference>
<evidence type="ECO:0000313" key="6">
    <source>
        <dbReference type="EMBL" id="QIN85403.1"/>
    </source>
</evidence>
<dbReference type="AlphaFoldDB" id="A0A6G8QG34"/>
<keyword evidence="5" id="KW-0378">Hydrolase</keyword>
<keyword evidence="4" id="KW-0547">Nucleotide-binding</keyword>
<proteinExistence type="predicted"/>
<protein>
    <submittedName>
        <fullName evidence="6">DUF86 domain-containing protein</fullName>
    </submittedName>
</protein>
<keyword evidence="6" id="KW-0614">Plasmid</keyword>
<sequence length="117" mass="12986">MGPEERVLGALEDVQDCAAFVISAAEGRTLSDYRGDRLFRQAIERNLEIIGEAIGRVAGLDPATASRISEHRQIVAFRNRLIHGYDLLDDELVWDTVNTEVPVLLLEVEGLLREKGA</sequence>
<dbReference type="KEGG" id="rub:GBA63_22115"/>
<dbReference type="GO" id="GO:0004540">
    <property type="term" value="F:RNA nuclease activity"/>
    <property type="evidence" value="ECO:0007669"/>
    <property type="project" value="InterPro"/>
</dbReference>
<organism evidence="6 7">
    <name type="scientific">Rubrobacter tropicus</name>
    <dbReference type="NCBI Taxonomy" id="2653851"/>
    <lineage>
        <taxon>Bacteria</taxon>
        <taxon>Bacillati</taxon>
        <taxon>Actinomycetota</taxon>
        <taxon>Rubrobacteria</taxon>
        <taxon>Rubrobacterales</taxon>
        <taxon>Rubrobacteraceae</taxon>
        <taxon>Rubrobacter</taxon>
    </lineage>
</organism>
<accession>A0A6G8QG34</accession>
<evidence type="ECO:0000256" key="4">
    <source>
        <dbReference type="ARBA" id="ARBA00022741"/>
    </source>
</evidence>
<dbReference type="RefSeq" id="WP_166180677.1">
    <property type="nucleotide sequence ID" value="NZ_CP045120.1"/>
</dbReference>
<keyword evidence="7" id="KW-1185">Reference proteome</keyword>